<sequence>MIFSKEKDICHGKLHTERKDLKMSHEYTVEILYHFNCGVCSNWWSYAITPTVLSDAELKMPNGIEHFCPHCGVPEKVEVKKGYNIAA</sequence>
<reference evidence="1" key="1">
    <citation type="submission" date="2018-05" db="EMBL/GenBank/DDBJ databases">
        <authorList>
            <person name="Lanie J.A."/>
            <person name="Ng W.-L."/>
            <person name="Kazmierczak K.M."/>
            <person name="Andrzejewski T.M."/>
            <person name="Davidsen T.M."/>
            <person name="Wayne K.J."/>
            <person name="Tettelin H."/>
            <person name="Glass J.I."/>
            <person name="Rusch D."/>
            <person name="Podicherti R."/>
            <person name="Tsui H.-C.T."/>
            <person name="Winkler M.E."/>
        </authorList>
    </citation>
    <scope>NUCLEOTIDE SEQUENCE</scope>
</reference>
<dbReference type="AlphaFoldDB" id="A0A382RLR5"/>
<dbReference type="EMBL" id="UINC01122236">
    <property type="protein sequence ID" value="SVC97928.1"/>
    <property type="molecule type" value="Genomic_DNA"/>
</dbReference>
<evidence type="ECO:0000313" key="1">
    <source>
        <dbReference type="EMBL" id="SVC97928.1"/>
    </source>
</evidence>
<organism evidence="1">
    <name type="scientific">marine metagenome</name>
    <dbReference type="NCBI Taxonomy" id="408172"/>
    <lineage>
        <taxon>unclassified sequences</taxon>
        <taxon>metagenomes</taxon>
        <taxon>ecological metagenomes</taxon>
    </lineage>
</organism>
<name>A0A382RLR5_9ZZZZ</name>
<protein>
    <submittedName>
        <fullName evidence="1">Uncharacterized protein</fullName>
    </submittedName>
</protein>
<proteinExistence type="predicted"/>
<accession>A0A382RLR5</accession>
<gene>
    <name evidence="1" type="ORF">METZ01_LOCUS350782</name>
</gene>